<feature type="transmembrane region" description="Helical" evidence="1">
    <location>
        <begin position="45"/>
        <end position="68"/>
    </location>
</feature>
<feature type="transmembrane region" description="Helical" evidence="1">
    <location>
        <begin position="75"/>
        <end position="98"/>
    </location>
</feature>
<keyword evidence="3" id="KW-1185">Reference proteome</keyword>
<keyword evidence="1" id="KW-1133">Transmembrane helix</keyword>
<dbReference type="RefSeq" id="WP_215626848.1">
    <property type="nucleotide sequence ID" value="NZ_CP067089.2"/>
</dbReference>
<evidence type="ECO:0000313" key="3">
    <source>
        <dbReference type="Proteomes" id="UP000595917"/>
    </source>
</evidence>
<dbReference type="Pfam" id="PF19700">
    <property type="entry name" value="DUF6198"/>
    <property type="match status" value="1"/>
</dbReference>
<dbReference type="AlphaFoldDB" id="A0A7T8BB04"/>
<accession>A0A7T8BB04</accession>
<organism evidence="2 3">
    <name type="scientific">Breznakiella homolactica</name>
    <dbReference type="NCBI Taxonomy" id="2798577"/>
    <lineage>
        <taxon>Bacteria</taxon>
        <taxon>Pseudomonadati</taxon>
        <taxon>Spirochaetota</taxon>
        <taxon>Spirochaetia</taxon>
        <taxon>Spirochaetales</taxon>
        <taxon>Breznakiellaceae</taxon>
        <taxon>Breznakiella</taxon>
    </lineage>
</organism>
<dbReference type="KEGG" id="bhc:JFL75_01080"/>
<proteinExistence type="predicted"/>
<reference evidence="2" key="1">
    <citation type="submission" date="2021-01" db="EMBL/GenBank/DDBJ databases">
        <title>Description of Breznakiella homolactica.</title>
        <authorList>
            <person name="Song Y."/>
            <person name="Brune A."/>
        </authorList>
    </citation>
    <scope>NUCLEOTIDE SEQUENCE</scope>
    <source>
        <strain evidence="2">RmG30</strain>
    </source>
</reference>
<protein>
    <submittedName>
        <fullName evidence="2">YitT family protein</fullName>
    </submittedName>
</protein>
<keyword evidence="1" id="KW-0812">Transmembrane</keyword>
<gene>
    <name evidence="2" type="ORF">JFL75_01080</name>
</gene>
<feature type="transmembrane region" description="Helical" evidence="1">
    <location>
        <begin position="104"/>
        <end position="126"/>
    </location>
</feature>
<dbReference type="PANTHER" id="PTHR40078">
    <property type="entry name" value="INTEGRAL MEMBRANE PROTEIN-RELATED"/>
    <property type="match status" value="1"/>
</dbReference>
<evidence type="ECO:0000256" key="1">
    <source>
        <dbReference type="SAM" id="Phobius"/>
    </source>
</evidence>
<evidence type="ECO:0000313" key="2">
    <source>
        <dbReference type="EMBL" id="QQO09545.1"/>
    </source>
</evidence>
<dbReference type="Proteomes" id="UP000595917">
    <property type="component" value="Chromosome"/>
</dbReference>
<keyword evidence="1" id="KW-0472">Membrane</keyword>
<feature type="transmembrane region" description="Helical" evidence="1">
    <location>
        <begin position="5"/>
        <end position="25"/>
    </location>
</feature>
<sequence>MKPYLIRGALCVLGVAIISIGISFLRFAELGTDPYSGMNIGLARAVGISFGTWQIIFNAILLVVVFFADRSKIGFGTLVSMVIVGYISDFGLFIIQSILPPENIYIRVTGMLLGILLICVGATIYIETNLGTSPYDALALVAAEKLHRESLFRWFRIFTDAVCVLVAWLFGSTVGIGTLLTALCTGPLISFFRTLLRRILPKQDVSP</sequence>
<dbReference type="EMBL" id="CP067089">
    <property type="protein sequence ID" value="QQO09545.1"/>
    <property type="molecule type" value="Genomic_DNA"/>
</dbReference>
<feature type="transmembrane region" description="Helical" evidence="1">
    <location>
        <begin position="176"/>
        <end position="196"/>
    </location>
</feature>
<name>A0A7T8BB04_9SPIR</name>
<dbReference type="PANTHER" id="PTHR40078:SF1">
    <property type="entry name" value="INTEGRAL MEMBRANE PROTEIN"/>
    <property type="match status" value="1"/>
</dbReference>
<dbReference type="InterPro" id="IPR038750">
    <property type="entry name" value="YczE/YyaS-like"/>
</dbReference>